<dbReference type="EMBL" id="JAUEPH010000003">
    <property type="protein sequence ID" value="MDN3204346.1"/>
    <property type="molecule type" value="Genomic_DNA"/>
</dbReference>
<name>A0ABT7YCX0_9BACT</name>
<evidence type="ECO:0000313" key="1">
    <source>
        <dbReference type="EMBL" id="MDN3204346.1"/>
    </source>
</evidence>
<organism evidence="1 2">
    <name type="scientific">Algoriphagus sediminis</name>
    <dbReference type="NCBI Taxonomy" id="3057113"/>
    <lineage>
        <taxon>Bacteria</taxon>
        <taxon>Pseudomonadati</taxon>
        <taxon>Bacteroidota</taxon>
        <taxon>Cytophagia</taxon>
        <taxon>Cytophagales</taxon>
        <taxon>Cyclobacteriaceae</taxon>
        <taxon>Algoriphagus</taxon>
    </lineage>
</organism>
<evidence type="ECO:0000313" key="2">
    <source>
        <dbReference type="Proteomes" id="UP001171916"/>
    </source>
</evidence>
<comment type="caution">
    <text evidence="1">The sequence shown here is derived from an EMBL/GenBank/DDBJ whole genome shotgun (WGS) entry which is preliminary data.</text>
</comment>
<reference evidence="1" key="1">
    <citation type="submission" date="2023-06" db="EMBL/GenBank/DDBJ databases">
        <title>Robiginitalea aurantiacus sp. nov. and Algoriphagus sediminis sp. nov., isolated from coastal sediment.</title>
        <authorList>
            <person name="Zhou Z.Y."/>
            <person name="An J."/>
            <person name="Jia Y.W."/>
            <person name="Du Z.J."/>
        </authorList>
    </citation>
    <scope>NUCLEOTIDE SEQUENCE</scope>
    <source>
        <strain evidence="1">C2-7</strain>
    </source>
</reference>
<dbReference type="Proteomes" id="UP001171916">
    <property type="component" value="Unassembled WGS sequence"/>
</dbReference>
<keyword evidence="2" id="KW-1185">Reference proteome</keyword>
<gene>
    <name evidence="1" type="ORF">QVH07_09300</name>
</gene>
<accession>A0ABT7YCX0</accession>
<sequence>MMFTIFFCGSQKTDAGTSYLKENALQIVYDTDVQSGVEVAGTELPLGIVVRGGHKALGVMGICQWAFSTCDTDKNVFTPF</sequence>
<proteinExistence type="predicted"/>
<protein>
    <submittedName>
        <fullName evidence="1">Uncharacterized protein</fullName>
    </submittedName>
</protein>